<dbReference type="Proteomes" id="UP000198660">
    <property type="component" value="Unassembled WGS sequence"/>
</dbReference>
<dbReference type="EMBL" id="FPAA01000016">
    <property type="protein sequence ID" value="SFS99852.1"/>
    <property type="molecule type" value="Genomic_DNA"/>
</dbReference>
<reference evidence="2" key="1">
    <citation type="submission" date="2016-10" db="EMBL/GenBank/DDBJ databases">
        <authorList>
            <person name="Varghese N."/>
            <person name="Submissions S."/>
        </authorList>
    </citation>
    <scope>NUCLEOTIDE SEQUENCE [LARGE SCALE GENOMIC DNA]</scope>
    <source>
        <strain evidence="2">DSM 45789</strain>
    </source>
</reference>
<evidence type="ECO:0000313" key="2">
    <source>
        <dbReference type="Proteomes" id="UP000198660"/>
    </source>
</evidence>
<dbReference type="SUPFAM" id="SSF58104">
    <property type="entry name" value="Methyl-accepting chemotaxis protein (MCP) signaling domain"/>
    <property type="match status" value="1"/>
</dbReference>
<dbReference type="OrthoDB" id="2987913at2"/>
<sequence length="169" mass="19039">MLRKTLSIFGILLLSGFLLNGITMTQNMKKLHTGLKDNLLSIQRLNHVQTAVINKNKELNQMLATLDQVNGQLDKTITKTNQTLTELSKVEAVNQDTLELNDQMVSRSVETNKNIKQVHTSLKELSPYMVQINTMLATLNSTSRKDIDHLNTMLRSADQLDRKTPGVSH</sequence>
<proteinExistence type="predicted"/>
<protein>
    <submittedName>
        <fullName evidence="1">Uncharacterized protein</fullName>
    </submittedName>
</protein>
<name>A0A1I6UEI6_9BACL</name>
<dbReference type="RefSeq" id="WP_091839297.1">
    <property type="nucleotide sequence ID" value="NZ_FPAA01000016.1"/>
</dbReference>
<accession>A0A1I6UEI6</accession>
<dbReference type="Gene3D" id="1.10.287.2610">
    <property type="match status" value="1"/>
</dbReference>
<dbReference type="AlphaFoldDB" id="A0A1I6UEI6"/>
<organism evidence="1 2">
    <name type="scientific">Marininema halotolerans</name>
    <dbReference type="NCBI Taxonomy" id="1155944"/>
    <lineage>
        <taxon>Bacteria</taxon>
        <taxon>Bacillati</taxon>
        <taxon>Bacillota</taxon>
        <taxon>Bacilli</taxon>
        <taxon>Bacillales</taxon>
        <taxon>Thermoactinomycetaceae</taxon>
        <taxon>Marininema</taxon>
    </lineage>
</organism>
<keyword evidence="2" id="KW-1185">Reference proteome</keyword>
<gene>
    <name evidence="1" type="ORF">SAMN05444972_1165</name>
</gene>
<evidence type="ECO:0000313" key="1">
    <source>
        <dbReference type="EMBL" id="SFS99852.1"/>
    </source>
</evidence>